<reference evidence="2" key="3">
    <citation type="submission" date="2019-07" db="EMBL/GenBank/DDBJ databases">
        <title>Phylogenomic Reclassification of ATCC Bacillus Strains and Various Taxa within the Genus Bacillus.</title>
        <authorList>
            <person name="Riojas M.A."/>
            <person name="Frank A.M."/>
            <person name="Fenn S.L."/>
            <person name="King S.P."/>
            <person name="Brower S.M."/>
            <person name="Hazbon M.H."/>
        </authorList>
    </citation>
    <scope>NUCLEOTIDE SEQUENCE</scope>
    <source>
        <strain evidence="2">NR-12239</strain>
    </source>
</reference>
<dbReference type="EMBL" id="VLYX01000002">
    <property type="protein sequence ID" value="MDR4324867.1"/>
    <property type="molecule type" value="Genomic_DNA"/>
</dbReference>
<dbReference type="Proteomes" id="UP000221918">
    <property type="component" value="Unassembled WGS sequence"/>
</dbReference>
<organism evidence="3 5">
    <name type="scientific">Bacillus pseudomycoides</name>
    <dbReference type="NCBI Taxonomy" id="64104"/>
    <lineage>
        <taxon>Bacteria</taxon>
        <taxon>Bacillati</taxon>
        <taxon>Bacillota</taxon>
        <taxon>Bacilli</taxon>
        <taxon>Bacillales</taxon>
        <taxon>Bacillaceae</taxon>
        <taxon>Bacillus</taxon>
        <taxon>Bacillus cereus group</taxon>
    </lineage>
</organism>
<dbReference type="RefSeq" id="WP_016113915.1">
    <property type="nucleotide sequence ID" value="NZ_CM000744.1"/>
</dbReference>
<dbReference type="InterPro" id="IPR046909">
    <property type="entry name" value="cREC_REC"/>
</dbReference>
<evidence type="ECO:0000313" key="3">
    <source>
        <dbReference type="EMBL" id="OUM48918.1"/>
    </source>
</evidence>
<reference evidence="3 5" key="1">
    <citation type="submission" date="2017-02" db="EMBL/GenBank/DDBJ databases">
        <title>Bacillus pseudomycoides isolate FSL K6-0042.</title>
        <authorList>
            <person name="Kovac J."/>
        </authorList>
    </citation>
    <scope>NUCLEOTIDE SEQUENCE [LARGE SCALE GENOMIC DNA]</scope>
    <source>
        <strain evidence="3 5">FSL K6-0042</strain>
    </source>
</reference>
<dbReference type="Proteomes" id="UP000195321">
    <property type="component" value="Unassembled WGS sequence"/>
</dbReference>
<comment type="caution">
    <text evidence="3">The sequence shown here is derived from an EMBL/GenBank/DDBJ whole genome shotgun (WGS) entry which is preliminary data.</text>
</comment>
<evidence type="ECO:0000259" key="1">
    <source>
        <dbReference type="Pfam" id="PF20274"/>
    </source>
</evidence>
<dbReference type="EMBL" id="MWPX01000009">
    <property type="protein sequence ID" value="OUM48918.1"/>
    <property type="molecule type" value="Genomic_DNA"/>
</dbReference>
<dbReference type="Proteomes" id="UP001248134">
    <property type="component" value="Unassembled WGS sequence"/>
</dbReference>
<sequence>MKVYMDDQRPCPFGYVLATTVETALNFLRNSDVDIISLDYNMGWRQKNGLDFLEVFCTEGLYVQEIHLHTNDSIGMQYMLERINKGKETREISSNIQVKCTGS</sequence>
<evidence type="ECO:0000313" key="6">
    <source>
        <dbReference type="Proteomes" id="UP000221918"/>
    </source>
</evidence>
<dbReference type="AlphaFoldDB" id="A0A1Y3MEP8"/>
<reference evidence="4 6" key="2">
    <citation type="submission" date="2017-09" db="EMBL/GenBank/DDBJ databases">
        <title>Large-scale bioinformatics analysis of Bacillus genomes uncovers conserved roles of natural products in bacterial physiology.</title>
        <authorList>
            <consortium name="Agbiome Team Llc"/>
            <person name="Bleich R.M."/>
            <person name="Grubbs K.J."/>
            <person name="Santa Maria K.C."/>
            <person name="Allen S.E."/>
            <person name="Farag S."/>
            <person name="Shank E.A."/>
            <person name="Bowers A."/>
        </authorList>
    </citation>
    <scope>NUCLEOTIDE SEQUENCE [LARGE SCALE GENOMIC DNA]</scope>
    <source>
        <strain evidence="4 6">AFS037265</strain>
    </source>
</reference>
<proteinExistence type="predicted"/>
<evidence type="ECO:0000313" key="5">
    <source>
        <dbReference type="Proteomes" id="UP000195321"/>
    </source>
</evidence>
<gene>
    <name evidence="3" type="ORF">BW425_10465</name>
    <name evidence="4" type="ORF">COF81_11880</name>
    <name evidence="2" type="ORF">FOS08_02580</name>
</gene>
<dbReference type="Pfam" id="PF20274">
    <property type="entry name" value="cREC_REC"/>
    <property type="match status" value="1"/>
</dbReference>
<dbReference type="EMBL" id="NUTL01000046">
    <property type="protein sequence ID" value="PHE97603.1"/>
    <property type="molecule type" value="Genomic_DNA"/>
</dbReference>
<evidence type="ECO:0000313" key="2">
    <source>
        <dbReference type="EMBL" id="MDR4324867.1"/>
    </source>
</evidence>
<name>A0A1Y3MEP8_9BACI</name>
<protein>
    <recommendedName>
        <fullName evidence="1">Cyclic-phosphate processing Receiver domain-containing protein</fullName>
    </recommendedName>
</protein>
<feature type="domain" description="Cyclic-phosphate processing Receiver" evidence="1">
    <location>
        <begin position="1"/>
        <end position="84"/>
    </location>
</feature>
<accession>A0A1Y3MEP8</accession>
<evidence type="ECO:0000313" key="4">
    <source>
        <dbReference type="EMBL" id="PHE97603.1"/>
    </source>
</evidence>